<keyword evidence="7" id="KW-0560">Oxidoreductase</keyword>
<evidence type="ECO:0000313" key="9">
    <source>
        <dbReference type="Proteomes" id="UP001049176"/>
    </source>
</evidence>
<dbReference type="PROSITE" id="PS00086">
    <property type="entry name" value="CYTOCHROME_P450"/>
    <property type="match status" value="1"/>
</dbReference>
<keyword evidence="7" id="KW-0503">Monooxygenase</keyword>
<dbReference type="PRINTS" id="PR00465">
    <property type="entry name" value="EP450IV"/>
</dbReference>
<dbReference type="InterPro" id="IPR036396">
    <property type="entry name" value="Cyt_P450_sf"/>
</dbReference>
<dbReference type="EMBL" id="CM032185">
    <property type="protein sequence ID" value="KAG7092861.1"/>
    <property type="molecule type" value="Genomic_DNA"/>
</dbReference>
<comment type="cofactor">
    <cofactor evidence="1 6">
        <name>heme</name>
        <dbReference type="ChEBI" id="CHEBI:30413"/>
    </cofactor>
</comment>
<dbReference type="InterPro" id="IPR050121">
    <property type="entry name" value="Cytochrome_P450_monoxygenase"/>
</dbReference>
<dbReference type="InterPro" id="IPR017972">
    <property type="entry name" value="Cyt_P450_CS"/>
</dbReference>
<dbReference type="PRINTS" id="PR00385">
    <property type="entry name" value="P450"/>
</dbReference>
<protein>
    <recommendedName>
        <fullName evidence="10">Cytochrome P450</fullName>
    </recommendedName>
</protein>
<dbReference type="Pfam" id="PF00067">
    <property type="entry name" value="p450"/>
    <property type="match status" value="1"/>
</dbReference>
<dbReference type="InterPro" id="IPR002403">
    <property type="entry name" value="Cyt_P450_E_grp-IV"/>
</dbReference>
<accession>A0A9P7RZX5</accession>
<comment type="similarity">
    <text evidence="3 7">Belongs to the cytochrome P450 family.</text>
</comment>
<reference evidence="8" key="1">
    <citation type="journal article" date="2021" name="Genome Biol. Evol.">
        <title>The assembled and annotated genome of the fairy-ring fungus Marasmius oreades.</title>
        <authorList>
            <person name="Hiltunen M."/>
            <person name="Ament-Velasquez S.L."/>
            <person name="Johannesson H."/>
        </authorList>
    </citation>
    <scope>NUCLEOTIDE SEQUENCE</scope>
    <source>
        <strain evidence="8">03SP1</strain>
    </source>
</reference>
<evidence type="ECO:0000256" key="5">
    <source>
        <dbReference type="ARBA" id="ARBA00023004"/>
    </source>
</evidence>
<dbReference type="KEGG" id="more:E1B28_009174"/>
<dbReference type="InterPro" id="IPR001128">
    <property type="entry name" value="Cyt_P450"/>
</dbReference>
<comment type="pathway">
    <text evidence="2">Secondary metabolite biosynthesis.</text>
</comment>
<name>A0A9P7RZX5_9AGAR</name>
<dbReference type="Gene3D" id="1.10.630.10">
    <property type="entry name" value="Cytochrome P450"/>
    <property type="match status" value="1"/>
</dbReference>
<evidence type="ECO:0000256" key="1">
    <source>
        <dbReference type="ARBA" id="ARBA00001971"/>
    </source>
</evidence>
<dbReference type="AlphaFoldDB" id="A0A9P7RZX5"/>
<dbReference type="SUPFAM" id="SSF48264">
    <property type="entry name" value="Cytochrome P450"/>
    <property type="match status" value="1"/>
</dbReference>
<evidence type="ECO:0000256" key="3">
    <source>
        <dbReference type="ARBA" id="ARBA00010617"/>
    </source>
</evidence>
<evidence type="ECO:0008006" key="10">
    <source>
        <dbReference type="Google" id="ProtNLM"/>
    </source>
</evidence>
<keyword evidence="4 6" id="KW-0479">Metal-binding</keyword>
<dbReference type="Proteomes" id="UP001049176">
    <property type="component" value="Chromosome 5"/>
</dbReference>
<dbReference type="CDD" id="cd11062">
    <property type="entry name" value="CYP58-like"/>
    <property type="match status" value="1"/>
</dbReference>
<evidence type="ECO:0000256" key="7">
    <source>
        <dbReference type="RuleBase" id="RU000461"/>
    </source>
</evidence>
<keyword evidence="9" id="KW-1185">Reference proteome</keyword>
<dbReference type="OrthoDB" id="1470350at2759"/>
<evidence type="ECO:0000256" key="2">
    <source>
        <dbReference type="ARBA" id="ARBA00005179"/>
    </source>
</evidence>
<keyword evidence="6 7" id="KW-0349">Heme</keyword>
<evidence type="ECO:0000313" key="8">
    <source>
        <dbReference type="EMBL" id="KAG7092861.1"/>
    </source>
</evidence>
<dbReference type="GO" id="GO:0005506">
    <property type="term" value="F:iron ion binding"/>
    <property type="evidence" value="ECO:0007669"/>
    <property type="project" value="InterPro"/>
</dbReference>
<dbReference type="RefSeq" id="XP_043009331.1">
    <property type="nucleotide sequence ID" value="XM_043154043.1"/>
</dbReference>
<dbReference type="GO" id="GO:0016705">
    <property type="term" value="F:oxidoreductase activity, acting on paired donors, with incorporation or reduction of molecular oxygen"/>
    <property type="evidence" value="ECO:0007669"/>
    <property type="project" value="InterPro"/>
</dbReference>
<dbReference type="GO" id="GO:0004497">
    <property type="term" value="F:monooxygenase activity"/>
    <property type="evidence" value="ECO:0007669"/>
    <property type="project" value="UniProtKB-KW"/>
</dbReference>
<dbReference type="PANTHER" id="PTHR24305:SF152">
    <property type="entry name" value="P450, PUTATIVE (EUROFUNG)-RELATED"/>
    <property type="match status" value="1"/>
</dbReference>
<organism evidence="8 9">
    <name type="scientific">Marasmius oreades</name>
    <name type="common">fairy-ring Marasmius</name>
    <dbReference type="NCBI Taxonomy" id="181124"/>
    <lineage>
        <taxon>Eukaryota</taxon>
        <taxon>Fungi</taxon>
        <taxon>Dikarya</taxon>
        <taxon>Basidiomycota</taxon>
        <taxon>Agaricomycotina</taxon>
        <taxon>Agaricomycetes</taxon>
        <taxon>Agaricomycetidae</taxon>
        <taxon>Agaricales</taxon>
        <taxon>Marasmiineae</taxon>
        <taxon>Marasmiaceae</taxon>
        <taxon>Marasmius</taxon>
    </lineage>
</organism>
<evidence type="ECO:0000256" key="4">
    <source>
        <dbReference type="ARBA" id="ARBA00022723"/>
    </source>
</evidence>
<dbReference type="GeneID" id="66078250"/>
<feature type="binding site" description="axial binding residue" evidence="6">
    <location>
        <position position="445"/>
    </location>
    <ligand>
        <name>heme</name>
        <dbReference type="ChEBI" id="CHEBI:30413"/>
    </ligand>
    <ligandPart>
        <name>Fe</name>
        <dbReference type="ChEBI" id="CHEBI:18248"/>
    </ligandPart>
</feature>
<gene>
    <name evidence="8" type="ORF">E1B28_009174</name>
</gene>
<comment type="caution">
    <text evidence="8">The sequence shown here is derived from an EMBL/GenBank/DDBJ whole genome shotgun (WGS) entry which is preliminary data.</text>
</comment>
<dbReference type="PANTHER" id="PTHR24305">
    <property type="entry name" value="CYTOCHROME P450"/>
    <property type="match status" value="1"/>
</dbReference>
<keyword evidence="5 6" id="KW-0408">Iron</keyword>
<sequence length="501" mass="57192">MSFLPPCSIAPSAVLILLVVASILSLLSRRYPLDRFPGPRLARWTWLYRAYYDIVIGGGWLAHLEKLHDIYGPVVRVGYTELHFNDPAAYADIYTHTPVHYKDPGLYNGFTWTSPSSFSETDVKEHAALRTVLSSFFSRKNVLGLENMIQERVDRLLDQLMANHGTRSADMDLAFRSLTLDIITLYTFAISIDAVSAPSFQHPVLMDLVKHSRNKWFFRHFPLLKRLVTNLPSWFATLTRKKATLAFVQEVMRLVDSALKQLHRGDVNQSNKNIFFMLLTDERRAVRAEKLTRAWLVGEGQNLRGAGSDTVANTCTIGCRRILGDDRVLQKLRQELEEAWPDKDESMPLERLEKLPYLTAVIKECLRVAHGVVTPMTRIVPESGSIIAGYQVPPGTSVAIGHTFVHMNPDIYPEPDRFYPERWMKDDHHALERFLVSFSKGPRSCLGINLAWCELYLILGNVFRKLDLSPVNDISGRLAILDYFVPFYREKALEVTVKCRQ</sequence>
<proteinExistence type="inferred from homology"/>
<evidence type="ECO:0000256" key="6">
    <source>
        <dbReference type="PIRSR" id="PIRSR602403-1"/>
    </source>
</evidence>
<dbReference type="GO" id="GO:0020037">
    <property type="term" value="F:heme binding"/>
    <property type="evidence" value="ECO:0007669"/>
    <property type="project" value="InterPro"/>
</dbReference>